<comment type="caution">
    <text evidence="1">The sequence shown here is derived from an EMBL/GenBank/DDBJ whole genome shotgun (WGS) entry which is preliminary data.</text>
</comment>
<sequence length="35" mass="3812">SRCATLPVEQARDMAEGAEVIAYFNADRIILATLC</sequence>
<dbReference type="EMBL" id="PIDS01000653">
    <property type="protein sequence ID" value="PLL36889.1"/>
    <property type="molecule type" value="Genomic_DNA"/>
</dbReference>
<name>A0A2J4R0R1_9ENTR</name>
<protein>
    <submittedName>
        <fullName evidence="1">Molybdenum-dependent transcriptional regulator</fullName>
    </submittedName>
</protein>
<dbReference type="AlphaFoldDB" id="A0A2J4R0R1"/>
<reference evidence="1 2" key="1">
    <citation type="submission" date="2017-11" db="EMBL/GenBank/DDBJ databases">
        <authorList>
            <person name="Han C.G."/>
        </authorList>
    </citation>
    <scope>NUCLEOTIDE SEQUENCE [LARGE SCALE GENOMIC DNA]</scope>
    <source>
        <strain evidence="1 2">A11</strain>
    </source>
</reference>
<evidence type="ECO:0000313" key="2">
    <source>
        <dbReference type="Proteomes" id="UP000234505"/>
    </source>
</evidence>
<gene>
    <name evidence="1" type="ORF">CWN50_18395</name>
</gene>
<evidence type="ECO:0000313" key="1">
    <source>
        <dbReference type="EMBL" id="PLL36889.1"/>
    </source>
</evidence>
<reference evidence="1 2" key="2">
    <citation type="submission" date="2018-01" db="EMBL/GenBank/DDBJ databases">
        <title>Genomic study of Klebsiella pneumoniae.</title>
        <authorList>
            <person name="Yang Y."/>
            <person name="Bicalho R."/>
        </authorList>
    </citation>
    <scope>NUCLEOTIDE SEQUENCE [LARGE SCALE GENOMIC DNA]</scope>
    <source>
        <strain evidence="1 2">A11</strain>
    </source>
</reference>
<accession>A0A2J4R0R1</accession>
<dbReference type="Proteomes" id="UP000234505">
    <property type="component" value="Unassembled WGS sequence"/>
</dbReference>
<organism evidence="1 2">
    <name type="scientific">Klebsiella michiganensis</name>
    <dbReference type="NCBI Taxonomy" id="1134687"/>
    <lineage>
        <taxon>Bacteria</taxon>
        <taxon>Pseudomonadati</taxon>
        <taxon>Pseudomonadota</taxon>
        <taxon>Gammaproteobacteria</taxon>
        <taxon>Enterobacterales</taxon>
        <taxon>Enterobacteriaceae</taxon>
        <taxon>Klebsiella/Raoultella group</taxon>
        <taxon>Klebsiella</taxon>
    </lineage>
</organism>
<feature type="non-terminal residue" evidence="1">
    <location>
        <position position="1"/>
    </location>
</feature>
<proteinExistence type="predicted"/>